<gene>
    <name evidence="1" type="primary">anmK</name>
    <name evidence="2" type="ORF">ACFOUW_24675</name>
</gene>
<dbReference type="HAMAP" id="MF_01270">
    <property type="entry name" value="AnhMurNAc_kinase"/>
    <property type="match status" value="1"/>
</dbReference>
<keyword evidence="1 2" id="KW-0418">Kinase</keyword>
<dbReference type="PANTHER" id="PTHR30605">
    <property type="entry name" value="ANHYDRO-N-ACETYLMURAMIC ACID KINASE"/>
    <property type="match status" value="1"/>
</dbReference>
<keyword evidence="1" id="KW-0067">ATP-binding</keyword>
<comment type="catalytic activity">
    <reaction evidence="1">
        <text>1,6-anhydro-N-acetyl-beta-muramate + ATP + H2O = N-acetyl-D-muramate 6-phosphate + ADP + H(+)</text>
        <dbReference type="Rhea" id="RHEA:24952"/>
        <dbReference type="ChEBI" id="CHEBI:15377"/>
        <dbReference type="ChEBI" id="CHEBI:15378"/>
        <dbReference type="ChEBI" id="CHEBI:30616"/>
        <dbReference type="ChEBI" id="CHEBI:58690"/>
        <dbReference type="ChEBI" id="CHEBI:58722"/>
        <dbReference type="ChEBI" id="CHEBI:456216"/>
        <dbReference type="EC" id="2.7.1.170"/>
    </reaction>
</comment>
<sequence>MRVVGLMSGTSYDGIDVAVADLALEGADVVLRPLGALERPHSPEVVALLSGMLPPASTTLADVCRLDTLLGQSFASAAAAGVELVGGADLVVSHGQTVYHWVWSGSVLGTLQLGQPAWIAASTGLPVVSDLRARDIAVGGQGAPLASILDVLLLPPGPSARAALNLGGIANLTVIPPAGDPLAFDVGPANALIDLCARSLLGEPFDRDGAHARAGVVDESWLARLLDHPYFDQPAPKSTGKELFHTGYLGSLPALSAADVLATLTELTARTIATDLAKHAITEVVPSGGGVRNLFLMERLAALAPGVTFRPIDSLGIPSDAKEAYLFALLGFLTFHGLPATVPSCTGASAPSLLGSITPGVGPLRLPPPAPAMPSLLRVVSD</sequence>
<keyword evidence="1 2" id="KW-0808">Transferase</keyword>
<comment type="function">
    <text evidence="1">Catalyzes the specific phosphorylation of 1,6-anhydro-N-acetylmuramic acid (anhMurNAc) with the simultaneous cleavage of the 1,6-anhydro ring, generating MurNAc-6-P. Is required for the utilization of anhMurNAc either imported from the medium or derived from its own cell wall murein, and thus plays a role in cell wall recycling.</text>
</comment>
<dbReference type="CDD" id="cd24050">
    <property type="entry name" value="ASKHA_NBD_ANMK"/>
    <property type="match status" value="1"/>
</dbReference>
<dbReference type="Pfam" id="PF03702">
    <property type="entry name" value="AnmK"/>
    <property type="match status" value="1"/>
</dbReference>
<dbReference type="EMBL" id="JBHRZH010000022">
    <property type="protein sequence ID" value="MFC3764052.1"/>
    <property type="molecule type" value="Genomic_DNA"/>
</dbReference>
<evidence type="ECO:0000313" key="3">
    <source>
        <dbReference type="Proteomes" id="UP001595699"/>
    </source>
</evidence>
<reference evidence="3" key="1">
    <citation type="journal article" date="2019" name="Int. J. Syst. Evol. Microbiol.">
        <title>The Global Catalogue of Microorganisms (GCM) 10K type strain sequencing project: providing services to taxonomists for standard genome sequencing and annotation.</title>
        <authorList>
            <consortium name="The Broad Institute Genomics Platform"/>
            <consortium name="The Broad Institute Genome Sequencing Center for Infectious Disease"/>
            <person name="Wu L."/>
            <person name="Ma J."/>
        </authorList>
    </citation>
    <scope>NUCLEOTIDE SEQUENCE [LARGE SCALE GENOMIC DNA]</scope>
    <source>
        <strain evidence="3">CGMCC 4.7241</strain>
    </source>
</reference>
<dbReference type="InterPro" id="IPR005338">
    <property type="entry name" value="Anhydro_N_Ac-Mur_kinase"/>
</dbReference>
<evidence type="ECO:0000313" key="2">
    <source>
        <dbReference type="EMBL" id="MFC3764052.1"/>
    </source>
</evidence>
<protein>
    <recommendedName>
        <fullName evidence="1">Anhydro-N-acetylmuramic acid kinase</fullName>
        <ecNumber evidence="1">2.7.1.170</ecNumber>
    </recommendedName>
    <alternativeName>
        <fullName evidence="1">AnhMurNAc kinase</fullName>
    </alternativeName>
</protein>
<keyword evidence="1" id="KW-0119">Carbohydrate metabolism</keyword>
<name>A0ABV7YHF7_9ACTN</name>
<comment type="caution">
    <text evidence="2">The sequence shown here is derived from an EMBL/GenBank/DDBJ whole genome shotgun (WGS) entry which is preliminary data.</text>
</comment>
<keyword evidence="1" id="KW-0547">Nucleotide-binding</keyword>
<comment type="similarity">
    <text evidence="1">Belongs to the anhydro-N-acetylmuramic acid kinase family.</text>
</comment>
<organism evidence="2 3">
    <name type="scientific">Tenggerimyces flavus</name>
    <dbReference type="NCBI Taxonomy" id="1708749"/>
    <lineage>
        <taxon>Bacteria</taxon>
        <taxon>Bacillati</taxon>
        <taxon>Actinomycetota</taxon>
        <taxon>Actinomycetes</taxon>
        <taxon>Propionibacteriales</taxon>
        <taxon>Nocardioidaceae</taxon>
        <taxon>Tenggerimyces</taxon>
    </lineage>
</organism>
<dbReference type="SUPFAM" id="SSF53067">
    <property type="entry name" value="Actin-like ATPase domain"/>
    <property type="match status" value="1"/>
</dbReference>
<dbReference type="RefSeq" id="WP_205116114.1">
    <property type="nucleotide sequence ID" value="NZ_JAFBCM010000001.1"/>
</dbReference>
<comment type="pathway">
    <text evidence="1">Cell wall biogenesis; peptidoglycan recycling.</text>
</comment>
<dbReference type="Proteomes" id="UP001595699">
    <property type="component" value="Unassembled WGS sequence"/>
</dbReference>
<evidence type="ECO:0000256" key="1">
    <source>
        <dbReference type="HAMAP-Rule" id="MF_01270"/>
    </source>
</evidence>
<feature type="binding site" evidence="1">
    <location>
        <begin position="9"/>
        <end position="16"/>
    </location>
    <ligand>
        <name>ATP</name>
        <dbReference type="ChEBI" id="CHEBI:30616"/>
    </ligand>
</feature>
<proteinExistence type="inferred from homology"/>
<keyword evidence="3" id="KW-1185">Reference proteome</keyword>
<dbReference type="EC" id="2.7.1.170" evidence="1"/>
<dbReference type="GO" id="GO:0016301">
    <property type="term" value="F:kinase activity"/>
    <property type="evidence" value="ECO:0007669"/>
    <property type="project" value="UniProtKB-KW"/>
</dbReference>
<dbReference type="Gene3D" id="3.30.420.40">
    <property type="match status" value="2"/>
</dbReference>
<dbReference type="InterPro" id="IPR043129">
    <property type="entry name" value="ATPase_NBD"/>
</dbReference>
<comment type="pathway">
    <text evidence="1">Amino-sugar metabolism; 1,6-anhydro-N-acetylmuramate degradation.</text>
</comment>
<dbReference type="NCBIfam" id="NF007146">
    <property type="entry name" value="PRK09585.2-6"/>
    <property type="match status" value="1"/>
</dbReference>
<accession>A0ABV7YHF7</accession>
<dbReference type="PANTHER" id="PTHR30605:SF0">
    <property type="entry name" value="ANHYDRO-N-ACETYLMURAMIC ACID KINASE"/>
    <property type="match status" value="1"/>
</dbReference>